<feature type="compositionally biased region" description="Basic and acidic residues" evidence="1">
    <location>
        <begin position="26"/>
        <end position="40"/>
    </location>
</feature>
<evidence type="ECO:0000313" key="2">
    <source>
        <dbReference type="EMBL" id="GBG78530.1"/>
    </source>
</evidence>
<keyword evidence="3" id="KW-1185">Reference proteome</keyword>
<accession>A0A388L890</accession>
<dbReference type="Proteomes" id="UP000265515">
    <property type="component" value="Unassembled WGS sequence"/>
</dbReference>
<gene>
    <name evidence="2" type="ORF">CBR_g27755</name>
</gene>
<dbReference type="PANTHER" id="PTHR33880">
    <property type="entry name" value="EXPRESSED PROTEIN"/>
    <property type="match status" value="1"/>
</dbReference>
<dbReference type="OrthoDB" id="406551at2759"/>
<dbReference type="InterPro" id="IPR038941">
    <property type="entry name" value="At4g14100-like"/>
</dbReference>
<sequence>MVKTVDKFQQHHRYCREDECEEDDDHSSSDRVESSGERTTRVKRQILQTGSEAEMVPPIGCSRMHLSRLPSLCVFFAAIAAIATIANGKVGVEEGEGEHVGGDPFSRADPVCASLGDVRFSPPVWPPQFHAQLFQNFSGKLSIVDLYYDYTNGRNLNVIHHQLATSLYDLEWTNGTSFYFDVEKGTCRTMHFPVGVLRPTWLDGATYRGKEVVDGFVTNVWTKIDFITYYADVATGRPVRWTFFNGMDMHVMKYEPGVVLADRFWQAPDFCFGSKGGTADEEGSETDSTMGQVTRSRDDKEMK</sequence>
<dbReference type="Gramene" id="GBG78530">
    <property type="protein sequence ID" value="GBG78530"/>
    <property type="gene ID" value="CBR_g27755"/>
</dbReference>
<name>A0A388L890_CHABU</name>
<evidence type="ECO:0000256" key="1">
    <source>
        <dbReference type="SAM" id="MobiDB-lite"/>
    </source>
</evidence>
<feature type="region of interest" description="Disordered" evidence="1">
    <location>
        <begin position="16"/>
        <end position="43"/>
    </location>
</feature>
<evidence type="ECO:0000313" key="3">
    <source>
        <dbReference type="Proteomes" id="UP000265515"/>
    </source>
</evidence>
<organism evidence="2 3">
    <name type="scientific">Chara braunii</name>
    <name type="common">Braun's stonewort</name>
    <dbReference type="NCBI Taxonomy" id="69332"/>
    <lineage>
        <taxon>Eukaryota</taxon>
        <taxon>Viridiplantae</taxon>
        <taxon>Streptophyta</taxon>
        <taxon>Charophyceae</taxon>
        <taxon>Charales</taxon>
        <taxon>Characeae</taxon>
        <taxon>Chara</taxon>
    </lineage>
</organism>
<reference evidence="2 3" key="1">
    <citation type="journal article" date="2018" name="Cell">
        <title>The Chara Genome: Secondary Complexity and Implications for Plant Terrestrialization.</title>
        <authorList>
            <person name="Nishiyama T."/>
            <person name="Sakayama H."/>
            <person name="Vries J.D."/>
            <person name="Buschmann H."/>
            <person name="Saint-Marcoux D."/>
            <person name="Ullrich K.K."/>
            <person name="Haas F.B."/>
            <person name="Vanderstraeten L."/>
            <person name="Becker D."/>
            <person name="Lang D."/>
            <person name="Vosolsobe S."/>
            <person name="Rombauts S."/>
            <person name="Wilhelmsson P.K.I."/>
            <person name="Janitza P."/>
            <person name="Kern R."/>
            <person name="Heyl A."/>
            <person name="Rumpler F."/>
            <person name="Villalobos L.I.A.C."/>
            <person name="Clay J.M."/>
            <person name="Skokan R."/>
            <person name="Toyoda A."/>
            <person name="Suzuki Y."/>
            <person name="Kagoshima H."/>
            <person name="Schijlen E."/>
            <person name="Tajeshwar N."/>
            <person name="Catarino B."/>
            <person name="Hetherington A.J."/>
            <person name="Saltykova A."/>
            <person name="Bonnot C."/>
            <person name="Breuninger H."/>
            <person name="Symeonidi A."/>
            <person name="Radhakrishnan G.V."/>
            <person name="Van Nieuwerburgh F."/>
            <person name="Deforce D."/>
            <person name="Chang C."/>
            <person name="Karol K.G."/>
            <person name="Hedrich R."/>
            <person name="Ulvskov P."/>
            <person name="Glockner G."/>
            <person name="Delwiche C.F."/>
            <person name="Petrasek J."/>
            <person name="Van de Peer Y."/>
            <person name="Friml J."/>
            <person name="Beilby M."/>
            <person name="Dolan L."/>
            <person name="Kohara Y."/>
            <person name="Sugano S."/>
            <person name="Fujiyama A."/>
            <person name="Delaux P.-M."/>
            <person name="Quint M."/>
            <person name="TheiBen G."/>
            <person name="Hagemann M."/>
            <person name="Harholt J."/>
            <person name="Dunand C."/>
            <person name="Zachgo S."/>
            <person name="Langdale J."/>
            <person name="Maumus F."/>
            <person name="Straeten D.V.D."/>
            <person name="Gould S.B."/>
            <person name="Rensing S.A."/>
        </authorList>
    </citation>
    <scope>NUCLEOTIDE SEQUENCE [LARGE SCALE GENOMIC DNA]</scope>
    <source>
        <strain evidence="2 3">S276</strain>
    </source>
</reference>
<dbReference type="AlphaFoldDB" id="A0A388L890"/>
<dbReference type="STRING" id="69332.A0A388L890"/>
<proteinExistence type="predicted"/>
<dbReference type="EMBL" id="BFEA01000297">
    <property type="protein sequence ID" value="GBG78530.1"/>
    <property type="molecule type" value="Genomic_DNA"/>
</dbReference>
<dbReference type="PANTHER" id="PTHR33880:SF19">
    <property type="entry name" value="EXPRESSED PROTEIN"/>
    <property type="match status" value="1"/>
</dbReference>
<comment type="caution">
    <text evidence="2">The sequence shown here is derived from an EMBL/GenBank/DDBJ whole genome shotgun (WGS) entry which is preliminary data.</text>
</comment>
<feature type="region of interest" description="Disordered" evidence="1">
    <location>
        <begin position="276"/>
        <end position="303"/>
    </location>
</feature>
<protein>
    <submittedName>
        <fullName evidence="2">Uncharacterized protein</fullName>
    </submittedName>
</protein>